<dbReference type="GO" id="GO:0005652">
    <property type="term" value="C:nuclear lamina"/>
    <property type="evidence" value="ECO:0007669"/>
    <property type="project" value="TreeGrafter"/>
</dbReference>
<evidence type="ECO:0000313" key="8">
    <source>
        <dbReference type="Proteomes" id="UP000483820"/>
    </source>
</evidence>
<evidence type="ECO:0000256" key="1">
    <source>
        <dbReference type="ARBA" id="ARBA00022754"/>
    </source>
</evidence>
<feature type="domain" description="LTD" evidence="5">
    <location>
        <begin position="1235"/>
        <end position="1348"/>
    </location>
</feature>
<dbReference type="PANTHER" id="PTHR45721:SF1">
    <property type="entry name" value="INTERMEDIATE FILAMENT PROTEIN IFC-2"/>
    <property type="match status" value="1"/>
</dbReference>
<evidence type="ECO:0000259" key="6">
    <source>
        <dbReference type="PROSITE" id="PS51842"/>
    </source>
</evidence>
<dbReference type="Proteomes" id="UP000483820">
    <property type="component" value="Chromosome X"/>
</dbReference>
<evidence type="ECO:0000313" key="7">
    <source>
        <dbReference type="EMBL" id="KAF1745737.1"/>
    </source>
</evidence>
<feature type="compositionally biased region" description="Basic and acidic residues" evidence="4">
    <location>
        <begin position="653"/>
        <end position="665"/>
    </location>
</feature>
<evidence type="ECO:0000256" key="2">
    <source>
        <dbReference type="ARBA" id="ARBA00023054"/>
    </source>
</evidence>
<keyword evidence="2 3" id="KW-0175">Coiled coil</keyword>
<accession>A0A6A5FT31</accession>
<dbReference type="InterPro" id="IPR001322">
    <property type="entry name" value="Lamin_tail_dom"/>
</dbReference>
<keyword evidence="1" id="KW-0403">Intermediate filament</keyword>
<dbReference type="GO" id="GO:0090435">
    <property type="term" value="P:protein localization to nuclear envelope"/>
    <property type="evidence" value="ECO:0007669"/>
    <property type="project" value="TreeGrafter"/>
</dbReference>
<dbReference type="InterPro" id="IPR039008">
    <property type="entry name" value="IF_rod_dom"/>
</dbReference>
<gene>
    <name evidence="7" type="ORF">GCK72_022184</name>
</gene>
<reference evidence="7 8" key="1">
    <citation type="submission" date="2019-12" db="EMBL/GenBank/DDBJ databases">
        <title>Chromosome-level assembly of the Caenorhabditis remanei genome.</title>
        <authorList>
            <person name="Teterina A.A."/>
            <person name="Willis J.H."/>
            <person name="Phillips P.C."/>
        </authorList>
    </citation>
    <scope>NUCLEOTIDE SEQUENCE [LARGE SCALE GENOMIC DNA]</scope>
    <source>
        <strain evidence="7 8">PX506</strain>
        <tissue evidence="7">Whole organism</tissue>
    </source>
</reference>
<dbReference type="GO" id="GO:0051664">
    <property type="term" value="P:nuclear pore localization"/>
    <property type="evidence" value="ECO:0007669"/>
    <property type="project" value="TreeGrafter"/>
</dbReference>
<evidence type="ECO:0000259" key="5">
    <source>
        <dbReference type="PROSITE" id="PS51841"/>
    </source>
</evidence>
<dbReference type="PANTHER" id="PTHR45721">
    <property type="entry name" value="LAMIN DM0-RELATED"/>
    <property type="match status" value="1"/>
</dbReference>
<feature type="region of interest" description="Disordered" evidence="4">
    <location>
        <begin position="155"/>
        <end position="175"/>
    </location>
</feature>
<evidence type="ECO:0000256" key="4">
    <source>
        <dbReference type="SAM" id="MobiDB-lite"/>
    </source>
</evidence>
<feature type="region of interest" description="Disordered" evidence="4">
    <location>
        <begin position="693"/>
        <end position="724"/>
    </location>
</feature>
<comment type="caution">
    <text evidence="7">The sequence shown here is derived from an EMBL/GenBank/DDBJ whole genome shotgun (WGS) entry which is preliminary data.</text>
</comment>
<feature type="region of interest" description="Disordered" evidence="4">
    <location>
        <begin position="380"/>
        <end position="400"/>
    </location>
</feature>
<sequence length="1348" mass="152318">MLVSSDSGGKKRENHVIPSNVVKGNECQLKEAPLCTLIVSFTDDEAKDVTSAHVFTMTTPQLYPQTRKTVYKSGSSSQMSLTSTPFSTDDERYSGYTNSAMSPPLQKQLIQEVSLSYSAPYTSTVKPSRHDLPLAFSPYSLESEYEKIDDLHSHTYSNDSRLSKHSNSTSKKVDSVERLLNTGRKETEFPAQSEQVPYFSAQSAIKAGRVTSAHTPRGTPRDTPRDTPVSFDQISTGRLDSPGSQNLIVSESTTFEELTTITTSNNRTTRKKEIKTEMPTVNALTKQFEISSHQERVVPLRPRKNSNTAVSVNGNAKSRSRVVVIDKSERNSKYASNRPAVVYSPGGILTTTIVDIEPARFGRRTEEYKIEEQYIVKRYDNDSPNNYQGQGQGFQKQQTTEYRAYQTNQKQDNYNDRTREKFHRSYSAAENRQNLESPVDTSPIDVVKNVIDRWETKIGGTTTRTNEQQLRSVSRVDMNDNVSRNTQEKIIFRQRSESQPVERVIPISPLPPPTEPIRQTQGVVQTYEEFKTVVVKQSVDPEPVAPLAYTPEVITSPIETVVSPPPIPTPSPTLDIAEEEIVRTDETVTTQHTITEHSILTKETKQEEEKKYVTDSKKVAVEIAETKVVTEAEEKGKQKPLTPTPTPVPQYSESKEEEKIETVEKTETKKDEEYLHHFLDRDYRIKTYEEWSTTRRLRDRSQPPERPPTSYSSYSDRSKSIDRTYERRVLGSGMSRTYSEGRGLASGAAYTSGFGGLVSGMSSAGAICTTQIRDAREREKREIGLLNDRLADYIEKVRFLEAQNQCLSHDIDILRRGFSGGGHVSGLYDTEIAQAKRILEQIIAGRTVFDRDITALSADIDGFRKKWIDAVNAVKAHREDHDVDLDRLSKIEAEISLYKRKIRIVEEDVIRIRRENDGIYNEIARIKQLTHNEIALKNERSLNVQDLLQRIKLCQTENSTKIEQELVFIRRDTTAENRDYFRHELQAAIRDIRADYEAISIRNRNDIEVWYREQIRKIQSESTRVNPDLYKEELVSIRSTVTSVKSRLAEVEGRNFFLEKLIEDLRNNEESKMFEISLAEKDAQIARLREQCTELSIQMERLCDNEISLRAEIERYRVLLNGANVTTYVSNTHPATSQIHVGGNVGSTRVISQTTRTHSSSNTSYTGVPTSRSGAGYTVGGNIGGISVGGTIGTHGASGHVSGGAAGSETRSSVASLISEKRPDRVHDEKGVDASGRNFHSWYLGTISINQVTPSYIELKNICKIRRVDVGGFRVEQSVNGHLLGSAQINVPLILDPQEVVRFNHRHGKYLGQFFMDVDAFDNSVNARTSMFNYSEPDEERAWFVYLD</sequence>
<dbReference type="PROSITE" id="PS51841">
    <property type="entry name" value="LTD"/>
    <property type="match status" value="1"/>
</dbReference>
<dbReference type="GO" id="GO:0006998">
    <property type="term" value="P:nuclear envelope organization"/>
    <property type="evidence" value="ECO:0007669"/>
    <property type="project" value="TreeGrafter"/>
</dbReference>
<feature type="compositionally biased region" description="Polar residues" evidence="4">
    <location>
        <begin position="155"/>
        <end position="170"/>
    </location>
</feature>
<dbReference type="RefSeq" id="XP_003106954.2">
    <property type="nucleotide sequence ID" value="XM_003106906.2"/>
</dbReference>
<dbReference type="EMBL" id="WUAV01000006">
    <property type="protein sequence ID" value="KAF1745737.1"/>
    <property type="molecule type" value="Genomic_DNA"/>
</dbReference>
<proteinExistence type="predicted"/>
<dbReference type="GO" id="GO:0031507">
    <property type="term" value="P:heterochromatin formation"/>
    <property type="evidence" value="ECO:0007669"/>
    <property type="project" value="TreeGrafter"/>
</dbReference>
<dbReference type="SMART" id="SM01391">
    <property type="entry name" value="Filament"/>
    <property type="match status" value="1"/>
</dbReference>
<dbReference type="GO" id="GO:0005882">
    <property type="term" value="C:intermediate filament"/>
    <property type="evidence" value="ECO:0007669"/>
    <property type="project" value="UniProtKB-KW"/>
</dbReference>
<feature type="region of interest" description="Disordered" evidence="4">
    <location>
        <begin position="631"/>
        <end position="665"/>
    </location>
</feature>
<feature type="coiled-coil region" evidence="3">
    <location>
        <begin position="1048"/>
        <end position="1105"/>
    </location>
</feature>
<feature type="coiled-coil region" evidence="3">
    <location>
        <begin position="776"/>
        <end position="810"/>
    </location>
</feature>
<dbReference type="Pfam" id="PF00038">
    <property type="entry name" value="Filament"/>
    <property type="match status" value="1"/>
</dbReference>
<dbReference type="Gene3D" id="1.20.5.500">
    <property type="entry name" value="Single helix bin"/>
    <property type="match status" value="1"/>
</dbReference>
<dbReference type="SUPFAM" id="SSF64593">
    <property type="entry name" value="Intermediate filament protein, coiled coil region"/>
    <property type="match status" value="2"/>
</dbReference>
<evidence type="ECO:0000256" key="3">
    <source>
        <dbReference type="SAM" id="Coils"/>
    </source>
</evidence>
<organism evidence="7 8">
    <name type="scientific">Caenorhabditis remanei</name>
    <name type="common">Caenorhabditis vulgaris</name>
    <dbReference type="NCBI Taxonomy" id="31234"/>
    <lineage>
        <taxon>Eukaryota</taxon>
        <taxon>Metazoa</taxon>
        <taxon>Ecdysozoa</taxon>
        <taxon>Nematoda</taxon>
        <taxon>Chromadorea</taxon>
        <taxon>Rhabditida</taxon>
        <taxon>Rhabditina</taxon>
        <taxon>Rhabditomorpha</taxon>
        <taxon>Rhabditoidea</taxon>
        <taxon>Rhabditidae</taxon>
        <taxon>Peloderinae</taxon>
        <taxon>Caenorhabditis</taxon>
    </lineage>
</organism>
<feature type="domain" description="IF rod" evidence="6">
    <location>
        <begin position="779"/>
        <end position="1127"/>
    </location>
</feature>
<protein>
    <submittedName>
        <fullName evidence="7">Uncharacterized protein</fullName>
    </submittedName>
</protein>
<feature type="region of interest" description="Disordered" evidence="4">
    <location>
        <begin position="208"/>
        <end position="228"/>
    </location>
</feature>
<name>A0A6A5FT31_CAERE</name>
<dbReference type="GeneID" id="9804610"/>
<dbReference type="GO" id="GO:0007097">
    <property type="term" value="P:nuclear migration"/>
    <property type="evidence" value="ECO:0007669"/>
    <property type="project" value="TreeGrafter"/>
</dbReference>
<dbReference type="CTD" id="9804610"/>
<dbReference type="GO" id="GO:0005200">
    <property type="term" value="F:structural constituent of cytoskeleton"/>
    <property type="evidence" value="ECO:0007669"/>
    <property type="project" value="TreeGrafter"/>
</dbReference>
<dbReference type="KEGG" id="crq:GCK72_022184"/>
<dbReference type="PROSITE" id="PS51842">
    <property type="entry name" value="IF_ROD_2"/>
    <property type="match status" value="1"/>
</dbReference>